<reference evidence="1" key="1">
    <citation type="submission" date="2021-02" db="EMBL/GenBank/DDBJ databases">
        <authorList>
            <person name="Nowell W R."/>
        </authorList>
    </citation>
    <scope>NUCLEOTIDE SEQUENCE</scope>
</reference>
<name>A0A820LN84_9BILA</name>
<accession>A0A820LN84</accession>
<protein>
    <submittedName>
        <fullName evidence="1">Uncharacterized protein</fullName>
    </submittedName>
</protein>
<comment type="caution">
    <text evidence="1">The sequence shown here is derived from an EMBL/GenBank/DDBJ whole genome shotgun (WGS) entry which is preliminary data.</text>
</comment>
<evidence type="ECO:0000313" key="2">
    <source>
        <dbReference type="Proteomes" id="UP000663874"/>
    </source>
</evidence>
<proteinExistence type="predicted"/>
<dbReference type="EMBL" id="CAJOBE010051955">
    <property type="protein sequence ID" value="CAF4360213.1"/>
    <property type="molecule type" value="Genomic_DNA"/>
</dbReference>
<dbReference type="Proteomes" id="UP000663874">
    <property type="component" value="Unassembled WGS sequence"/>
</dbReference>
<feature type="non-terminal residue" evidence="1">
    <location>
        <position position="28"/>
    </location>
</feature>
<gene>
    <name evidence="1" type="ORF">FNK824_LOCUS42641</name>
</gene>
<organism evidence="1 2">
    <name type="scientific">Rotaria sordida</name>
    <dbReference type="NCBI Taxonomy" id="392033"/>
    <lineage>
        <taxon>Eukaryota</taxon>
        <taxon>Metazoa</taxon>
        <taxon>Spiralia</taxon>
        <taxon>Gnathifera</taxon>
        <taxon>Rotifera</taxon>
        <taxon>Eurotatoria</taxon>
        <taxon>Bdelloidea</taxon>
        <taxon>Philodinida</taxon>
        <taxon>Philodinidae</taxon>
        <taxon>Rotaria</taxon>
    </lineage>
</organism>
<sequence length="28" mass="3124">MSVQSSSLELTAKYLYRYGGLILIVFGN</sequence>
<dbReference type="AlphaFoldDB" id="A0A820LN84"/>
<evidence type="ECO:0000313" key="1">
    <source>
        <dbReference type="EMBL" id="CAF4360213.1"/>
    </source>
</evidence>